<proteinExistence type="predicted"/>
<dbReference type="Proteomes" id="UP000095284">
    <property type="component" value="Unplaced"/>
</dbReference>
<sequence length="124" mass="14783">MFSVRILGKKREDEVIYGFTCVDEYDVRQRKEFACSAEVLNSMNSNITLFQKCRHIFRPFLHRTVQVSCSPRDAILFEHFALCNFQFKEKLASQRYRTVQKFKTHPAKRRFVHGAARDEMCLHF</sequence>
<evidence type="ECO:0000313" key="1">
    <source>
        <dbReference type="Proteomes" id="UP000095284"/>
    </source>
</evidence>
<reference evidence="2" key="1">
    <citation type="submission" date="2016-11" db="UniProtKB">
        <authorList>
            <consortium name="WormBaseParasite"/>
        </authorList>
    </citation>
    <scope>IDENTIFICATION</scope>
</reference>
<evidence type="ECO:0000313" key="2">
    <source>
        <dbReference type="WBParaSite" id="BXY_1499400.1"/>
    </source>
</evidence>
<organism evidence="1 2">
    <name type="scientific">Bursaphelenchus xylophilus</name>
    <name type="common">Pinewood nematode worm</name>
    <name type="synonym">Aphelenchoides xylophilus</name>
    <dbReference type="NCBI Taxonomy" id="6326"/>
    <lineage>
        <taxon>Eukaryota</taxon>
        <taxon>Metazoa</taxon>
        <taxon>Ecdysozoa</taxon>
        <taxon>Nematoda</taxon>
        <taxon>Chromadorea</taxon>
        <taxon>Rhabditida</taxon>
        <taxon>Tylenchina</taxon>
        <taxon>Tylenchomorpha</taxon>
        <taxon>Aphelenchoidea</taxon>
        <taxon>Aphelenchoididae</taxon>
        <taxon>Bursaphelenchus</taxon>
    </lineage>
</organism>
<name>A0A1I7SPK2_BURXY</name>
<protein>
    <submittedName>
        <fullName evidence="2">PID domain-containing protein</fullName>
    </submittedName>
</protein>
<dbReference type="AlphaFoldDB" id="A0A1I7SPK2"/>
<accession>A0A1I7SPK2</accession>
<dbReference type="WBParaSite" id="BXY_1499400.1">
    <property type="protein sequence ID" value="BXY_1499400.1"/>
    <property type="gene ID" value="BXY_1499400"/>
</dbReference>